<evidence type="ECO:0000313" key="2">
    <source>
        <dbReference type="EMBL" id="OMJ69324.1"/>
    </source>
</evidence>
<dbReference type="AlphaFoldDB" id="A0A1R2AXT0"/>
<accession>A0A1R2AXT0</accession>
<dbReference type="OrthoDB" id="295427at2759"/>
<dbReference type="Proteomes" id="UP000187209">
    <property type="component" value="Unassembled WGS sequence"/>
</dbReference>
<evidence type="ECO:0000256" key="1">
    <source>
        <dbReference type="SAM" id="MobiDB-lite"/>
    </source>
</evidence>
<keyword evidence="3" id="KW-1185">Reference proteome</keyword>
<comment type="caution">
    <text evidence="2">The sequence shown here is derived from an EMBL/GenBank/DDBJ whole genome shotgun (WGS) entry which is preliminary data.</text>
</comment>
<organism evidence="2 3">
    <name type="scientific">Stentor coeruleus</name>
    <dbReference type="NCBI Taxonomy" id="5963"/>
    <lineage>
        <taxon>Eukaryota</taxon>
        <taxon>Sar</taxon>
        <taxon>Alveolata</taxon>
        <taxon>Ciliophora</taxon>
        <taxon>Postciliodesmatophora</taxon>
        <taxon>Heterotrichea</taxon>
        <taxon>Heterotrichida</taxon>
        <taxon>Stentoridae</taxon>
        <taxon>Stentor</taxon>
    </lineage>
</organism>
<protein>
    <submittedName>
        <fullName evidence="2">Uncharacterized protein</fullName>
    </submittedName>
</protein>
<dbReference type="EMBL" id="MPUH01001212">
    <property type="protein sequence ID" value="OMJ69324.1"/>
    <property type="molecule type" value="Genomic_DNA"/>
</dbReference>
<reference evidence="2 3" key="1">
    <citation type="submission" date="2016-11" db="EMBL/GenBank/DDBJ databases">
        <title>The macronuclear genome of Stentor coeruleus: a giant cell with tiny introns.</title>
        <authorList>
            <person name="Slabodnick M."/>
            <person name="Ruby J.G."/>
            <person name="Reiff S.B."/>
            <person name="Swart E.C."/>
            <person name="Gosai S."/>
            <person name="Prabakaran S."/>
            <person name="Witkowska E."/>
            <person name="Larue G.E."/>
            <person name="Fisher S."/>
            <person name="Freeman R.M."/>
            <person name="Gunawardena J."/>
            <person name="Chu W."/>
            <person name="Stover N.A."/>
            <person name="Gregory B.D."/>
            <person name="Nowacki M."/>
            <person name="Derisi J."/>
            <person name="Roy S.W."/>
            <person name="Marshall W.F."/>
            <person name="Sood P."/>
        </authorList>
    </citation>
    <scope>NUCLEOTIDE SEQUENCE [LARGE SCALE GENOMIC DNA]</scope>
    <source>
        <strain evidence="2">WM001</strain>
    </source>
</reference>
<evidence type="ECO:0000313" key="3">
    <source>
        <dbReference type="Proteomes" id="UP000187209"/>
    </source>
</evidence>
<proteinExistence type="predicted"/>
<sequence length="194" mass="22772">MSVYSGFSTRNQEAQYYRLVENLIILLQSRVLFSLKSNPRTDDSSWVNRFNTIYTNMKNLEYHKYLEPKLSDSVRDLASYFSFDQSIEPIRSEYSVPQFTPRVGSNSIRELNSPKKKNSQKKVNGISERIRNNEKKSSSKLGMSKYYGRIMDNFLSKPQSVSPKKEHKGMISMESQDFWLLDDKIQVIENDFDY</sequence>
<gene>
    <name evidence="2" type="ORF">SteCoe_32985</name>
</gene>
<feature type="region of interest" description="Disordered" evidence="1">
    <location>
        <begin position="105"/>
        <end position="124"/>
    </location>
</feature>
<name>A0A1R2AXT0_9CILI</name>